<keyword evidence="2" id="KW-0560">Oxidoreductase</keyword>
<evidence type="ECO:0000256" key="2">
    <source>
        <dbReference type="ARBA" id="ARBA00023002"/>
    </source>
</evidence>
<dbReference type="InterPro" id="IPR002355">
    <property type="entry name" value="Cu_oxidase_Cu_BS"/>
</dbReference>
<dbReference type="InterPro" id="IPR008972">
    <property type="entry name" value="Cupredoxin"/>
</dbReference>
<dbReference type="CDD" id="cd13887">
    <property type="entry name" value="CuRO_2_MCO_like_2"/>
    <property type="match status" value="1"/>
</dbReference>
<dbReference type="EMBL" id="JBJLSN010000010">
    <property type="protein sequence ID" value="MFL7901479.1"/>
    <property type="molecule type" value="Genomic_DNA"/>
</dbReference>
<evidence type="ECO:0000313" key="8">
    <source>
        <dbReference type="EMBL" id="MFL7901479.1"/>
    </source>
</evidence>
<evidence type="ECO:0000256" key="3">
    <source>
        <dbReference type="ARBA" id="ARBA00023008"/>
    </source>
</evidence>
<evidence type="ECO:0000259" key="5">
    <source>
        <dbReference type="Pfam" id="PF00394"/>
    </source>
</evidence>
<name>A0ABW8V4P8_9PROT</name>
<accession>A0ABW8V4P8</accession>
<dbReference type="InterPro" id="IPR034279">
    <property type="entry name" value="CuRO_3_CopA"/>
</dbReference>
<dbReference type="InterPro" id="IPR011707">
    <property type="entry name" value="Cu-oxidase-like_N"/>
</dbReference>
<feature type="domain" description="Plastocyanin-like" evidence="7">
    <location>
        <begin position="76"/>
        <end position="157"/>
    </location>
</feature>
<dbReference type="PANTHER" id="PTHR11709:SF394">
    <property type="entry name" value="FI03373P-RELATED"/>
    <property type="match status" value="1"/>
</dbReference>
<feature type="domain" description="Plastocyanin-like" evidence="6">
    <location>
        <begin position="391"/>
        <end position="501"/>
    </location>
</feature>
<dbReference type="Gene3D" id="2.60.40.420">
    <property type="entry name" value="Cupredoxins - blue copper proteins"/>
    <property type="match status" value="3"/>
</dbReference>
<evidence type="ECO:0000259" key="6">
    <source>
        <dbReference type="Pfam" id="PF07731"/>
    </source>
</evidence>
<reference evidence="8 9" key="1">
    <citation type="submission" date="2024-11" db="EMBL/GenBank/DDBJ databases">
        <title>Draft genome sequences of two bacteria associated to sugarcane roots in Colombia.</title>
        <authorList>
            <person name="Pardo-Diaz S."/>
            <person name="Masmela-Mendoza J."/>
            <person name="Delgadillo-Duran P."/>
            <person name="Bautista E.J."/>
            <person name="Rojas-Tapias D.F."/>
        </authorList>
    </citation>
    <scope>NUCLEOTIDE SEQUENCE [LARGE SCALE GENOMIC DNA]</scope>
    <source>
        <strain evidence="8 9">Ap18</strain>
    </source>
</reference>
<feature type="compositionally biased region" description="Gly residues" evidence="4">
    <location>
        <begin position="189"/>
        <end position="215"/>
    </location>
</feature>
<dbReference type="Proteomes" id="UP001628281">
    <property type="component" value="Unassembled WGS sequence"/>
</dbReference>
<feature type="region of interest" description="Disordered" evidence="4">
    <location>
        <begin position="189"/>
        <end position="221"/>
    </location>
</feature>
<evidence type="ECO:0000256" key="1">
    <source>
        <dbReference type="ARBA" id="ARBA00022723"/>
    </source>
</evidence>
<organism evidence="8 9">
    <name type="scientific">Azospirillum argentinense</name>
    <dbReference type="NCBI Taxonomy" id="2970906"/>
    <lineage>
        <taxon>Bacteria</taxon>
        <taxon>Pseudomonadati</taxon>
        <taxon>Pseudomonadota</taxon>
        <taxon>Alphaproteobacteria</taxon>
        <taxon>Rhodospirillales</taxon>
        <taxon>Azospirillaceae</taxon>
        <taxon>Azospirillum</taxon>
    </lineage>
</organism>
<feature type="domain" description="Plastocyanin-like" evidence="5">
    <location>
        <begin position="217"/>
        <end position="340"/>
    </location>
</feature>
<dbReference type="CDD" id="cd13865">
    <property type="entry name" value="CuRO_1_LCC_like_3"/>
    <property type="match status" value="1"/>
</dbReference>
<keyword evidence="9" id="KW-1185">Reference proteome</keyword>
<dbReference type="RefSeq" id="WP_407823951.1">
    <property type="nucleotide sequence ID" value="NZ_JBJLSN010000010.1"/>
</dbReference>
<dbReference type="PROSITE" id="PS00079">
    <property type="entry name" value="MULTICOPPER_OXIDASE1"/>
    <property type="match status" value="1"/>
</dbReference>
<evidence type="ECO:0000313" key="9">
    <source>
        <dbReference type="Proteomes" id="UP001628281"/>
    </source>
</evidence>
<dbReference type="SUPFAM" id="SSF49503">
    <property type="entry name" value="Cupredoxins"/>
    <property type="match status" value="3"/>
</dbReference>
<comment type="caution">
    <text evidence="8">The sequence shown here is derived from an EMBL/GenBank/DDBJ whole genome shotgun (WGS) entry which is preliminary data.</text>
</comment>
<dbReference type="CDD" id="cd13896">
    <property type="entry name" value="CuRO_3_CopA"/>
    <property type="match status" value="1"/>
</dbReference>
<dbReference type="Pfam" id="PF00394">
    <property type="entry name" value="Cu-oxidase"/>
    <property type="match status" value="1"/>
</dbReference>
<keyword evidence="1" id="KW-0479">Metal-binding</keyword>
<dbReference type="Pfam" id="PF07732">
    <property type="entry name" value="Cu-oxidase_3"/>
    <property type="match status" value="1"/>
</dbReference>
<dbReference type="Pfam" id="PF07731">
    <property type="entry name" value="Cu-oxidase_2"/>
    <property type="match status" value="1"/>
</dbReference>
<evidence type="ECO:0000256" key="4">
    <source>
        <dbReference type="SAM" id="MobiDB-lite"/>
    </source>
</evidence>
<gene>
    <name evidence="8" type="ORF">ACJ41P_10120</name>
</gene>
<dbReference type="InterPro" id="IPR011706">
    <property type="entry name" value="Cu-oxidase_C"/>
</dbReference>
<dbReference type="PANTHER" id="PTHR11709">
    <property type="entry name" value="MULTI-COPPER OXIDASE"/>
    <property type="match status" value="1"/>
</dbReference>
<protein>
    <submittedName>
        <fullName evidence="8">Multicopper oxidase family protein</fullName>
    </submittedName>
</protein>
<dbReference type="PROSITE" id="PS51318">
    <property type="entry name" value="TAT"/>
    <property type="match status" value="1"/>
</dbReference>
<dbReference type="InterPro" id="IPR006311">
    <property type="entry name" value="TAT_signal"/>
</dbReference>
<dbReference type="PROSITE" id="PS00080">
    <property type="entry name" value="MULTICOPPER_OXIDASE2"/>
    <property type="match status" value="1"/>
</dbReference>
<dbReference type="InterPro" id="IPR033138">
    <property type="entry name" value="Cu_oxidase_CS"/>
</dbReference>
<proteinExistence type="predicted"/>
<sequence length="506" mass="53945">MTILQTRRRFLASAASAAALGGLSTLLPALIPGAVRPAWAAAPLRLAVERRVLEVMGKPASVFGIRQPDGTSGLFLDPGQRFLVDLANRAGEDAVIHWHGMTPPYAQDGVADANRPLIRDGASQGYDFEPRPGTHWMHSHHGLQEQRLMAAPLIVRTVEDRREDAQEVTVLLHDFTFKDPAEVLAGLTGGGMSHGGGHGSGPRGHGSGHGSGHGGAMPMMDHSNMKGMGGMTMAAMDLNDVEYDAYLANDRTFDDPEVVRVERGGRVRLRLINGATSTAFHIELGALDGTVVAADGNPVQPVTGRRFGMVMGQRLDILVRLPDEGGAFPVLAQREGERQRTGIILATPGATVNKVAGLADGAAGPVDLSLERRLTALAPLAPRPTDAAFTIRLTGGMAPYVWTIDDRPFGEHRPLTVLKGQRVTVTMVNESPMAHPMHLHGQHFQVAALNGTALAGAVRDTVLVPMNGSATIAFDADNPGRWPLHCHNLLHMATGMMTELVCEQTI</sequence>
<keyword evidence="3" id="KW-0186">Copper</keyword>
<dbReference type="InterPro" id="IPR001117">
    <property type="entry name" value="Cu-oxidase_2nd"/>
</dbReference>
<dbReference type="InterPro" id="IPR045087">
    <property type="entry name" value="Cu-oxidase_fam"/>
</dbReference>
<evidence type="ECO:0000259" key="7">
    <source>
        <dbReference type="Pfam" id="PF07732"/>
    </source>
</evidence>